<dbReference type="AlphaFoldDB" id="A0A7W7ACH4"/>
<protein>
    <submittedName>
        <fullName evidence="1">Uncharacterized protein</fullName>
    </submittedName>
</protein>
<reference evidence="1 2" key="1">
    <citation type="submission" date="2020-08" db="EMBL/GenBank/DDBJ databases">
        <title>Genomic Encyclopedia of Type Strains, Phase IV (KMG-IV): sequencing the most valuable type-strain genomes for metagenomic binning, comparative biology and taxonomic classification.</title>
        <authorList>
            <person name="Goeker M."/>
        </authorList>
    </citation>
    <scope>NUCLEOTIDE SEQUENCE [LARGE SCALE GENOMIC DNA]</scope>
    <source>
        <strain evidence="1 2">DSM 17507</strain>
    </source>
</reference>
<dbReference type="EMBL" id="JACHOA010000005">
    <property type="protein sequence ID" value="MBB4614499.1"/>
    <property type="molecule type" value="Genomic_DNA"/>
</dbReference>
<organism evidence="1 2">
    <name type="scientific">Novosphingobium taihuense</name>
    <dbReference type="NCBI Taxonomy" id="260085"/>
    <lineage>
        <taxon>Bacteria</taxon>
        <taxon>Pseudomonadati</taxon>
        <taxon>Pseudomonadota</taxon>
        <taxon>Alphaproteobacteria</taxon>
        <taxon>Sphingomonadales</taxon>
        <taxon>Sphingomonadaceae</taxon>
        <taxon>Novosphingobium</taxon>
    </lineage>
</organism>
<sequence length="58" mass="5994">MAPAQTGGTVVLYYQIGSASVHDLTGKTGSTQPASCANVCANITVSRKEYCMAQVTLV</sequence>
<evidence type="ECO:0000313" key="2">
    <source>
        <dbReference type="Proteomes" id="UP000538566"/>
    </source>
</evidence>
<evidence type="ECO:0000313" key="1">
    <source>
        <dbReference type="EMBL" id="MBB4614499.1"/>
    </source>
</evidence>
<proteinExistence type="predicted"/>
<gene>
    <name evidence="1" type="ORF">GGR37_002786</name>
</gene>
<comment type="caution">
    <text evidence="1">The sequence shown here is derived from an EMBL/GenBank/DDBJ whole genome shotgun (WGS) entry which is preliminary data.</text>
</comment>
<name>A0A7W7ACH4_9SPHN</name>
<keyword evidence="2" id="KW-1185">Reference proteome</keyword>
<dbReference type="Proteomes" id="UP000538566">
    <property type="component" value="Unassembled WGS sequence"/>
</dbReference>
<accession>A0A7W7ACH4</accession>